<dbReference type="EC" id="3.1.2.20" evidence="5"/>
<feature type="domain" description="Thioesterase" evidence="8">
    <location>
        <begin position="50"/>
        <end position="121"/>
    </location>
</feature>
<comment type="catalytic activity">
    <reaction evidence="3">
        <text>a long-chain fatty acyl-CoA + H2O = a long-chain fatty acid + CoA + H(+)</text>
        <dbReference type="Rhea" id="RHEA:67680"/>
        <dbReference type="ChEBI" id="CHEBI:15377"/>
        <dbReference type="ChEBI" id="CHEBI:15378"/>
        <dbReference type="ChEBI" id="CHEBI:57287"/>
        <dbReference type="ChEBI" id="CHEBI:57560"/>
        <dbReference type="ChEBI" id="CHEBI:83139"/>
    </reaction>
</comment>
<evidence type="ECO:0000313" key="10">
    <source>
        <dbReference type="Proteomes" id="UP001549099"/>
    </source>
</evidence>
<dbReference type="InterPro" id="IPR006683">
    <property type="entry name" value="Thioestr_dom"/>
</dbReference>
<comment type="similarity">
    <text evidence="4">Belongs to the YigI thioesterase family.</text>
</comment>
<dbReference type="PANTHER" id="PTHR43240:SF20">
    <property type="entry name" value="MEDIUM_LONG-CHAIN ACYL-COA THIOESTERASE YIGI"/>
    <property type="match status" value="1"/>
</dbReference>
<keyword evidence="1 9" id="KW-0378">Hydrolase</keyword>
<dbReference type="Proteomes" id="UP001549099">
    <property type="component" value="Unassembled WGS sequence"/>
</dbReference>
<accession>A0ABV2G9U4</accession>
<dbReference type="InterPro" id="IPR003736">
    <property type="entry name" value="PAAI_dom"/>
</dbReference>
<evidence type="ECO:0000259" key="8">
    <source>
        <dbReference type="Pfam" id="PF03061"/>
    </source>
</evidence>
<dbReference type="SUPFAM" id="SSF54637">
    <property type="entry name" value="Thioesterase/thiol ester dehydrase-isomerase"/>
    <property type="match status" value="1"/>
</dbReference>
<reference evidence="9 10" key="1">
    <citation type="submission" date="2024-06" db="EMBL/GenBank/DDBJ databases">
        <title>Genomic Encyclopedia of Type Strains, Phase IV (KMG-IV): sequencing the most valuable type-strain genomes for metagenomic binning, comparative biology and taxonomic classification.</title>
        <authorList>
            <person name="Goeker M."/>
        </authorList>
    </citation>
    <scope>NUCLEOTIDE SEQUENCE [LARGE SCALE GENOMIC DNA]</scope>
    <source>
        <strain evidence="9 10">DSM 26128</strain>
    </source>
</reference>
<comment type="caution">
    <text evidence="9">The sequence shown here is derived from an EMBL/GenBank/DDBJ whole genome shotgun (WGS) entry which is preliminary data.</text>
</comment>
<dbReference type="Pfam" id="PF03061">
    <property type="entry name" value="4HBT"/>
    <property type="match status" value="1"/>
</dbReference>
<evidence type="ECO:0000256" key="7">
    <source>
        <dbReference type="ARBA" id="ARBA00048062"/>
    </source>
</evidence>
<proteinExistence type="inferred from homology"/>
<dbReference type="InterPro" id="IPR029069">
    <property type="entry name" value="HotDog_dom_sf"/>
</dbReference>
<organism evidence="9 10">
    <name type="scientific">Bhargavaea ullalensis</name>
    <dbReference type="NCBI Taxonomy" id="1265685"/>
    <lineage>
        <taxon>Bacteria</taxon>
        <taxon>Bacillati</taxon>
        <taxon>Bacillota</taxon>
        <taxon>Bacilli</taxon>
        <taxon>Bacillales</taxon>
        <taxon>Caryophanaceae</taxon>
        <taxon>Bhargavaea</taxon>
    </lineage>
</organism>
<comment type="catalytic activity">
    <reaction evidence="7">
        <text>a medium-chain fatty acyl-CoA + H2O = a medium-chain fatty acid + CoA + H(+)</text>
        <dbReference type="Rhea" id="RHEA:68184"/>
        <dbReference type="ChEBI" id="CHEBI:15377"/>
        <dbReference type="ChEBI" id="CHEBI:15378"/>
        <dbReference type="ChEBI" id="CHEBI:57287"/>
        <dbReference type="ChEBI" id="CHEBI:59558"/>
        <dbReference type="ChEBI" id="CHEBI:90546"/>
    </reaction>
</comment>
<dbReference type="PANTHER" id="PTHR43240">
    <property type="entry name" value="1,4-DIHYDROXY-2-NAPHTHOYL-COA THIOESTERASE 1"/>
    <property type="match status" value="1"/>
</dbReference>
<dbReference type="CDD" id="cd03443">
    <property type="entry name" value="PaaI_thioesterase"/>
    <property type="match status" value="1"/>
</dbReference>
<evidence type="ECO:0000256" key="5">
    <source>
        <dbReference type="ARBA" id="ARBA00038894"/>
    </source>
</evidence>
<keyword evidence="10" id="KW-1185">Reference proteome</keyword>
<evidence type="ECO:0000256" key="3">
    <source>
        <dbReference type="ARBA" id="ARBA00036002"/>
    </source>
</evidence>
<sequence>MVASELDRVRADFEDSEYFRFLGLEITKLEEGDVELRLPYKPELDNVRSTVHGGVFMSVLDTVMGLHIRSIGYDDTMTIQMQTQFLRPLVGGAMTARAEVINRTKSTVLLEGRLYNEADELIGYSTGTFKVMKFD</sequence>
<evidence type="ECO:0000256" key="2">
    <source>
        <dbReference type="ARBA" id="ARBA00035880"/>
    </source>
</evidence>
<dbReference type="NCBIfam" id="TIGR00369">
    <property type="entry name" value="unchar_dom_1"/>
    <property type="match status" value="1"/>
</dbReference>
<evidence type="ECO:0000313" key="9">
    <source>
        <dbReference type="EMBL" id="MET3575045.1"/>
    </source>
</evidence>
<dbReference type="GO" id="GO:0016787">
    <property type="term" value="F:hydrolase activity"/>
    <property type="evidence" value="ECO:0007669"/>
    <property type="project" value="UniProtKB-KW"/>
</dbReference>
<evidence type="ECO:0000256" key="1">
    <source>
        <dbReference type="ARBA" id="ARBA00022801"/>
    </source>
</evidence>
<protein>
    <recommendedName>
        <fullName evidence="6">Medium/long-chain acyl-CoA thioesterase YigI</fullName>
        <ecNumber evidence="5">3.1.2.20</ecNumber>
    </recommendedName>
</protein>
<evidence type="ECO:0000256" key="4">
    <source>
        <dbReference type="ARBA" id="ARBA00038381"/>
    </source>
</evidence>
<dbReference type="Gene3D" id="3.10.129.10">
    <property type="entry name" value="Hotdog Thioesterase"/>
    <property type="match status" value="1"/>
</dbReference>
<dbReference type="EMBL" id="JBEPLW010000003">
    <property type="protein sequence ID" value="MET3575045.1"/>
    <property type="molecule type" value="Genomic_DNA"/>
</dbReference>
<name>A0ABV2G9U4_9BACL</name>
<comment type="catalytic activity">
    <reaction evidence="2">
        <text>a fatty acyl-CoA + H2O = a fatty acid + CoA + H(+)</text>
        <dbReference type="Rhea" id="RHEA:16781"/>
        <dbReference type="ChEBI" id="CHEBI:15377"/>
        <dbReference type="ChEBI" id="CHEBI:15378"/>
        <dbReference type="ChEBI" id="CHEBI:28868"/>
        <dbReference type="ChEBI" id="CHEBI:57287"/>
        <dbReference type="ChEBI" id="CHEBI:77636"/>
        <dbReference type="EC" id="3.1.2.20"/>
    </reaction>
</comment>
<gene>
    <name evidence="9" type="ORF">ABID49_000929</name>
</gene>
<dbReference type="RefSeq" id="WP_354195816.1">
    <property type="nucleotide sequence ID" value="NZ_JBEPLW010000003.1"/>
</dbReference>
<evidence type="ECO:0000256" key="6">
    <source>
        <dbReference type="ARBA" id="ARBA00040062"/>
    </source>
</evidence>